<sequence length="120" mass="13914">MVNFCAVYGCSNRSNREKDRSYFRLPAIITRPNDEKQALTNDSDFRSNVVVNLKVIKCMLLVSRVENADMFALYFLGKPSSNYDKDNPDWAPSQKLGYDCNKVTESSQERYNRAQERVEK</sequence>
<accession>A0AAU9WZF4</accession>
<dbReference type="Proteomes" id="UP001159428">
    <property type="component" value="Unassembled WGS sequence"/>
</dbReference>
<evidence type="ECO:0000313" key="1">
    <source>
        <dbReference type="EMBL" id="CAH3130568.1"/>
    </source>
</evidence>
<comment type="caution">
    <text evidence="1">The sequence shown here is derived from an EMBL/GenBank/DDBJ whole genome shotgun (WGS) entry which is preliminary data.</text>
</comment>
<dbReference type="AlphaFoldDB" id="A0AAU9WZF4"/>
<organism evidence="1 2">
    <name type="scientific">Pocillopora meandrina</name>
    <dbReference type="NCBI Taxonomy" id="46732"/>
    <lineage>
        <taxon>Eukaryota</taxon>
        <taxon>Metazoa</taxon>
        <taxon>Cnidaria</taxon>
        <taxon>Anthozoa</taxon>
        <taxon>Hexacorallia</taxon>
        <taxon>Scleractinia</taxon>
        <taxon>Astrocoeniina</taxon>
        <taxon>Pocilloporidae</taxon>
        <taxon>Pocillopora</taxon>
    </lineage>
</organism>
<protein>
    <recommendedName>
        <fullName evidence="3">THAP-type domain-containing protein</fullName>
    </recommendedName>
</protein>
<dbReference type="EMBL" id="CALNXJ010000025">
    <property type="protein sequence ID" value="CAH3130568.1"/>
    <property type="molecule type" value="Genomic_DNA"/>
</dbReference>
<evidence type="ECO:0008006" key="3">
    <source>
        <dbReference type="Google" id="ProtNLM"/>
    </source>
</evidence>
<proteinExistence type="predicted"/>
<reference evidence="1 2" key="1">
    <citation type="submission" date="2022-05" db="EMBL/GenBank/DDBJ databases">
        <authorList>
            <consortium name="Genoscope - CEA"/>
            <person name="William W."/>
        </authorList>
    </citation>
    <scope>NUCLEOTIDE SEQUENCE [LARGE SCALE GENOMIC DNA]</scope>
</reference>
<name>A0AAU9WZF4_9CNID</name>
<gene>
    <name evidence="1" type="ORF">PMEA_00014239</name>
</gene>
<keyword evidence="2" id="KW-1185">Reference proteome</keyword>
<evidence type="ECO:0000313" key="2">
    <source>
        <dbReference type="Proteomes" id="UP001159428"/>
    </source>
</evidence>